<keyword evidence="9" id="KW-1185">Reference proteome</keyword>
<feature type="transmembrane region" description="Helical" evidence="6">
    <location>
        <begin position="52"/>
        <end position="77"/>
    </location>
</feature>
<name>A0ABR4BLJ4_9LECA</name>
<feature type="transmembrane region" description="Helical" evidence="6">
    <location>
        <begin position="214"/>
        <end position="236"/>
    </location>
</feature>
<evidence type="ECO:0000259" key="7">
    <source>
        <dbReference type="Pfam" id="PF20684"/>
    </source>
</evidence>
<feature type="transmembrane region" description="Helical" evidence="6">
    <location>
        <begin position="133"/>
        <end position="153"/>
    </location>
</feature>
<evidence type="ECO:0000256" key="1">
    <source>
        <dbReference type="ARBA" id="ARBA00004141"/>
    </source>
</evidence>
<proteinExistence type="inferred from homology"/>
<feature type="transmembrane region" description="Helical" evidence="6">
    <location>
        <begin position="20"/>
        <end position="40"/>
    </location>
</feature>
<dbReference type="EMBL" id="JBHFEH010000002">
    <property type="protein sequence ID" value="KAL2058661.1"/>
    <property type="molecule type" value="Genomic_DNA"/>
</dbReference>
<keyword evidence="3 6" id="KW-1133">Transmembrane helix</keyword>
<sequence>MSGSLQPPQGGRHNKGSAFLSVALVFTIIALMFVLARIYVRIWVKHAFGWDDGMVILSMLLALVSTSFNIPEVLAGYGQHLYYLSDGDIIESLKWNYLATPLLIFSLAASKISICVFLLRVLDRTRAKFKRSFPYGIIALLTVIAIPSAGYSLGQCQPVRKLWNPLTPGHCQDPSNFVRLGYANGAINAFGDFALALFPLSFIKDLNLSFHRKVVLGLLMCCGIVCGVLAITRTILTGDLTAQSDVTYDSVDSSLFAVVEENVSIIVSCVPTLGPIFQSIDDKLKFLKSTHYPNKNGHTPQSDPHKGTSISLHVIPNPPRAVIQYESSAAAAGNTYEDSRGTYGSETSLVPGIQKITRVEVQRSEV</sequence>
<keyword evidence="4 6" id="KW-0472">Membrane</keyword>
<organism evidence="8 9">
    <name type="scientific">Lepraria finkii</name>
    <dbReference type="NCBI Taxonomy" id="1340010"/>
    <lineage>
        <taxon>Eukaryota</taxon>
        <taxon>Fungi</taxon>
        <taxon>Dikarya</taxon>
        <taxon>Ascomycota</taxon>
        <taxon>Pezizomycotina</taxon>
        <taxon>Lecanoromycetes</taxon>
        <taxon>OSLEUM clade</taxon>
        <taxon>Lecanoromycetidae</taxon>
        <taxon>Lecanorales</taxon>
        <taxon>Lecanorineae</taxon>
        <taxon>Stereocaulaceae</taxon>
        <taxon>Lepraria</taxon>
    </lineage>
</organism>
<evidence type="ECO:0000256" key="3">
    <source>
        <dbReference type="ARBA" id="ARBA00022989"/>
    </source>
</evidence>
<dbReference type="Pfam" id="PF20684">
    <property type="entry name" value="Fung_rhodopsin"/>
    <property type="match status" value="1"/>
</dbReference>
<dbReference type="InterPro" id="IPR049326">
    <property type="entry name" value="Rhodopsin_dom_fungi"/>
</dbReference>
<dbReference type="PANTHER" id="PTHR33048:SF47">
    <property type="entry name" value="INTEGRAL MEMBRANE PROTEIN-RELATED"/>
    <property type="match status" value="1"/>
</dbReference>
<comment type="caution">
    <text evidence="8">The sequence shown here is derived from an EMBL/GenBank/DDBJ whole genome shotgun (WGS) entry which is preliminary data.</text>
</comment>
<accession>A0ABR4BLJ4</accession>
<gene>
    <name evidence="8" type="ORF">ABVK25_001391</name>
</gene>
<protein>
    <recommendedName>
        <fullName evidence="7">Rhodopsin domain-containing protein</fullName>
    </recommendedName>
</protein>
<comment type="similarity">
    <text evidence="5">Belongs to the SAT4 family.</text>
</comment>
<evidence type="ECO:0000256" key="2">
    <source>
        <dbReference type="ARBA" id="ARBA00022692"/>
    </source>
</evidence>
<reference evidence="8 9" key="1">
    <citation type="submission" date="2024-09" db="EMBL/GenBank/DDBJ databases">
        <title>Rethinking Asexuality: The Enigmatic Case of Functional Sexual Genes in Lepraria (Stereocaulaceae).</title>
        <authorList>
            <person name="Doellman M."/>
            <person name="Sun Y."/>
            <person name="Barcenas-Pena A."/>
            <person name="Lumbsch H.T."/>
            <person name="Grewe F."/>
        </authorList>
    </citation>
    <scope>NUCLEOTIDE SEQUENCE [LARGE SCALE GENOMIC DNA]</scope>
    <source>
        <strain evidence="8 9">Grewe 0041</strain>
    </source>
</reference>
<comment type="subcellular location">
    <subcellularLocation>
        <location evidence="1">Membrane</location>
        <topology evidence="1">Multi-pass membrane protein</topology>
    </subcellularLocation>
</comment>
<dbReference type="Proteomes" id="UP001590951">
    <property type="component" value="Unassembled WGS sequence"/>
</dbReference>
<feature type="transmembrane region" description="Helical" evidence="6">
    <location>
        <begin position="182"/>
        <end position="202"/>
    </location>
</feature>
<evidence type="ECO:0000313" key="8">
    <source>
        <dbReference type="EMBL" id="KAL2058661.1"/>
    </source>
</evidence>
<evidence type="ECO:0000256" key="5">
    <source>
        <dbReference type="ARBA" id="ARBA00038359"/>
    </source>
</evidence>
<dbReference type="InterPro" id="IPR052337">
    <property type="entry name" value="SAT4-like"/>
</dbReference>
<evidence type="ECO:0000313" key="9">
    <source>
        <dbReference type="Proteomes" id="UP001590951"/>
    </source>
</evidence>
<evidence type="ECO:0000256" key="6">
    <source>
        <dbReference type="SAM" id="Phobius"/>
    </source>
</evidence>
<feature type="transmembrane region" description="Helical" evidence="6">
    <location>
        <begin position="97"/>
        <end position="121"/>
    </location>
</feature>
<dbReference type="PANTHER" id="PTHR33048">
    <property type="entry name" value="PTH11-LIKE INTEGRAL MEMBRANE PROTEIN (AFU_ORTHOLOGUE AFUA_5G11245)"/>
    <property type="match status" value="1"/>
</dbReference>
<evidence type="ECO:0000256" key="4">
    <source>
        <dbReference type="ARBA" id="ARBA00023136"/>
    </source>
</evidence>
<feature type="domain" description="Rhodopsin" evidence="7">
    <location>
        <begin position="36"/>
        <end position="278"/>
    </location>
</feature>
<keyword evidence="2 6" id="KW-0812">Transmembrane</keyword>